<sequence length="307" mass="34907">MAGGKKWPDAHSYRAGLERIANIASSSGMRQRPVFGTLCASAFSMRKRCRIIIVKLEQKIMTGQGLFASFLIILLLWKVNCQSLTGPPVIDGSYTARGEMVETLEDESQLLTQIAFEESYDQDRQQAAFRVWMIGKNVTFVENFKTKQTFQYNDTDCTLETVEEWIKTKSPPSLLAYEDINGTVRFSLKQLFALDNKYLKESNVSSTFRGIPANKWMYEIRGTDKDTLKTTVLNVYAYWSDGTWDTSSSKKIIPLGYIVSRMNFSRGQADVKLHEQFINVYSFAVGRADHKLFEVGTEKESPKGLKN</sequence>
<proteinExistence type="predicted"/>
<dbReference type="EMBL" id="BMAV01024262">
    <property type="protein sequence ID" value="GFS31626.1"/>
    <property type="molecule type" value="Genomic_DNA"/>
</dbReference>
<dbReference type="OrthoDB" id="6435741at2759"/>
<evidence type="ECO:0000313" key="2">
    <source>
        <dbReference type="Proteomes" id="UP000886998"/>
    </source>
</evidence>
<keyword evidence="2" id="KW-1185">Reference proteome</keyword>
<accession>A0A8X6I563</accession>
<organism evidence="1 2">
    <name type="scientific">Trichonephila inaurata madagascariensis</name>
    <dbReference type="NCBI Taxonomy" id="2747483"/>
    <lineage>
        <taxon>Eukaryota</taxon>
        <taxon>Metazoa</taxon>
        <taxon>Ecdysozoa</taxon>
        <taxon>Arthropoda</taxon>
        <taxon>Chelicerata</taxon>
        <taxon>Arachnida</taxon>
        <taxon>Araneae</taxon>
        <taxon>Araneomorphae</taxon>
        <taxon>Entelegynae</taxon>
        <taxon>Araneoidea</taxon>
        <taxon>Nephilidae</taxon>
        <taxon>Trichonephila</taxon>
        <taxon>Trichonephila inaurata</taxon>
    </lineage>
</organism>
<comment type="caution">
    <text evidence="1">The sequence shown here is derived from an EMBL/GenBank/DDBJ whole genome shotgun (WGS) entry which is preliminary data.</text>
</comment>
<evidence type="ECO:0000313" key="1">
    <source>
        <dbReference type="EMBL" id="GFS31626.1"/>
    </source>
</evidence>
<dbReference type="Proteomes" id="UP000886998">
    <property type="component" value="Unassembled WGS sequence"/>
</dbReference>
<name>A0A8X6I563_9ARAC</name>
<gene>
    <name evidence="1" type="primary">AVEN_85560_2</name>
    <name evidence="1" type="ORF">TNIN_449461</name>
</gene>
<reference evidence="1" key="1">
    <citation type="submission" date="2020-08" db="EMBL/GenBank/DDBJ databases">
        <title>Multicomponent nature underlies the extraordinary mechanical properties of spider dragline silk.</title>
        <authorList>
            <person name="Kono N."/>
            <person name="Nakamura H."/>
            <person name="Mori M."/>
            <person name="Yoshida Y."/>
            <person name="Ohtoshi R."/>
            <person name="Malay A.D."/>
            <person name="Moran D.A.P."/>
            <person name="Tomita M."/>
            <person name="Numata K."/>
            <person name="Arakawa K."/>
        </authorList>
    </citation>
    <scope>NUCLEOTIDE SEQUENCE</scope>
</reference>
<dbReference type="AlphaFoldDB" id="A0A8X6I563"/>
<protein>
    <submittedName>
        <fullName evidence="1">Uncharacterized protein</fullName>
    </submittedName>
</protein>